<accession>A0A5D2PNX1</accession>
<dbReference type="PANTHER" id="PTHR35133:SF1">
    <property type="entry name" value="PROTEIN EFFECTOR OF TRANSCRIPTION 2-RELATED"/>
    <property type="match status" value="1"/>
</dbReference>
<reference evidence="1 2" key="1">
    <citation type="submission" date="2019-07" db="EMBL/GenBank/DDBJ databases">
        <title>WGS assembly of Gossypium tomentosum.</title>
        <authorList>
            <person name="Chen Z.J."/>
            <person name="Sreedasyam A."/>
            <person name="Ando A."/>
            <person name="Song Q."/>
            <person name="De L."/>
            <person name="Hulse-Kemp A."/>
            <person name="Ding M."/>
            <person name="Ye W."/>
            <person name="Kirkbride R."/>
            <person name="Jenkins J."/>
            <person name="Plott C."/>
            <person name="Lovell J."/>
            <person name="Lin Y.-M."/>
            <person name="Vaughn R."/>
            <person name="Liu B."/>
            <person name="Li W."/>
            <person name="Simpson S."/>
            <person name="Scheffler B."/>
            <person name="Saski C."/>
            <person name="Grover C."/>
            <person name="Hu G."/>
            <person name="Conover J."/>
            <person name="Carlson J."/>
            <person name="Shu S."/>
            <person name="Boston L."/>
            <person name="Williams M."/>
            <person name="Peterson D."/>
            <person name="Mcgee K."/>
            <person name="Jones D."/>
            <person name="Wendel J."/>
            <person name="Stelly D."/>
            <person name="Grimwood J."/>
            <person name="Schmutz J."/>
        </authorList>
    </citation>
    <scope>NUCLEOTIDE SEQUENCE [LARGE SCALE GENOMIC DNA]</scope>
    <source>
        <strain evidence="1">7179.01</strain>
    </source>
</reference>
<dbReference type="PANTHER" id="PTHR35133">
    <property type="entry name" value="PROTEIN EFFECTOR OF TRANSCRIPTION 2-RELATED"/>
    <property type="match status" value="1"/>
</dbReference>
<evidence type="ECO:0000313" key="2">
    <source>
        <dbReference type="Proteomes" id="UP000322667"/>
    </source>
</evidence>
<sequence>MNREDHKKTDHDSHFSEWKLLICPHDWKNGKGGAVTRYRFENLPKSSGPGIYELAVCKLPSRDRRGKLEPDSVVYVGEAENIRARLQQYGRDGTHLCRKNGFGEKGCPLFDKIFARGCSIIYRWARMKSKAAAQRTEAQLLEKFDYAWNKGSNGARRHNDILRKLDKHVSNKKHLPIKIKSNKQLNGRCRSHLNYGGDGGSSFTPRWLDHGGGGGDFTSICGAPTCDGAPCERPVNGNGRCWQHSNYGRSSSCFTSRSLNYGGYGSSFTPQWLDHGGDDIILICGATTYNGAPCERPVSGNGRCWQHLDYGRDGGSSFTPQWLDHGGGDITSVCGAPTCDGAPCERPVNGNGRCWQHSNYGRSSSCFTSRNLNYGGYGSSFTPRWLDHGGDDIILICGATTCNGAPCERPVIGNGRCWQHLDYGCNSSSSSSRSSSGRYW</sequence>
<protein>
    <recommendedName>
        <fullName evidence="3">GIY-YIG domain-containing protein</fullName>
    </recommendedName>
</protein>
<dbReference type="Proteomes" id="UP000322667">
    <property type="component" value="Chromosome A08"/>
</dbReference>
<name>A0A5D2PNX1_GOSTO</name>
<dbReference type="GO" id="GO:0003677">
    <property type="term" value="F:DNA binding"/>
    <property type="evidence" value="ECO:0007669"/>
    <property type="project" value="InterPro"/>
</dbReference>
<dbReference type="AlphaFoldDB" id="A0A5D2PNX1"/>
<gene>
    <name evidence="1" type="ORF">ES332_A08G289400v1</name>
</gene>
<proteinExistence type="predicted"/>
<dbReference type="Pfam" id="PF19239">
    <property type="entry name" value="GIY_YIG_domain"/>
    <property type="match status" value="1"/>
</dbReference>
<evidence type="ECO:0000313" key="1">
    <source>
        <dbReference type="EMBL" id="TYI16935.1"/>
    </source>
</evidence>
<keyword evidence="2" id="KW-1185">Reference proteome</keyword>
<evidence type="ECO:0008006" key="3">
    <source>
        <dbReference type="Google" id="ProtNLM"/>
    </source>
</evidence>
<dbReference type="EMBL" id="CM017617">
    <property type="protein sequence ID" value="TYI16935.1"/>
    <property type="molecule type" value="Genomic_DNA"/>
</dbReference>
<dbReference type="InterPro" id="IPR038909">
    <property type="entry name" value="Effector_transcript"/>
</dbReference>
<dbReference type="GO" id="GO:0006355">
    <property type="term" value="P:regulation of DNA-templated transcription"/>
    <property type="evidence" value="ECO:0007669"/>
    <property type="project" value="InterPro"/>
</dbReference>
<organism evidence="1 2">
    <name type="scientific">Gossypium tomentosum</name>
    <name type="common">Hawaiian cotton</name>
    <name type="synonym">Gossypium sandvicense</name>
    <dbReference type="NCBI Taxonomy" id="34277"/>
    <lineage>
        <taxon>Eukaryota</taxon>
        <taxon>Viridiplantae</taxon>
        <taxon>Streptophyta</taxon>
        <taxon>Embryophyta</taxon>
        <taxon>Tracheophyta</taxon>
        <taxon>Spermatophyta</taxon>
        <taxon>Magnoliopsida</taxon>
        <taxon>eudicotyledons</taxon>
        <taxon>Gunneridae</taxon>
        <taxon>Pentapetalae</taxon>
        <taxon>rosids</taxon>
        <taxon>malvids</taxon>
        <taxon>Malvales</taxon>
        <taxon>Malvaceae</taxon>
        <taxon>Malvoideae</taxon>
        <taxon>Gossypium</taxon>
    </lineage>
</organism>